<evidence type="ECO:0000256" key="1">
    <source>
        <dbReference type="SAM" id="MobiDB-lite"/>
    </source>
</evidence>
<feature type="compositionally biased region" description="Polar residues" evidence="1">
    <location>
        <begin position="452"/>
        <end position="462"/>
    </location>
</feature>
<protein>
    <submittedName>
        <fullName evidence="3">DUF222 domain-containing protein</fullName>
    </submittedName>
</protein>
<reference evidence="3 4" key="1">
    <citation type="submission" date="2019-05" db="EMBL/GenBank/DDBJ databases">
        <title>Georgenia *** sp. nov., and Georgenia *** sp. nov., isolated from the intestinal contents of plateau pika (Ochotona curzoniae) in the Qinghai-Tibet plateau of China.</title>
        <authorList>
            <person name="Tian Z."/>
        </authorList>
    </citation>
    <scope>NUCLEOTIDE SEQUENCE [LARGE SCALE GENOMIC DNA]</scope>
    <source>
        <strain evidence="3 4">Z294</strain>
    </source>
</reference>
<dbReference type="Pfam" id="PF02720">
    <property type="entry name" value="DUF222"/>
    <property type="match status" value="1"/>
</dbReference>
<accession>A0ABX5VNR2</accession>
<feature type="compositionally biased region" description="Basic and acidic residues" evidence="1">
    <location>
        <begin position="268"/>
        <end position="279"/>
    </location>
</feature>
<evidence type="ECO:0000313" key="3">
    <source>
        <dbReference type="EMBL" id="QDB80122.1"/>
    </source>
</evidence>
<organism evidence="3 4">
    <name type="scientific">Georgenia wutianyii</name>
    <dbReference type="NCBI Taxonomy" id="2585135"/>
    <lineage>
        <taxon>Bacteria</taxon>
        <taxon>Bacillati</taxon>
        <taxon>Actinomycetota</taxon>
        <taxon>Actinomycetes</taxon>
        <taxon>Micrococcales</taxon>
        <taxon>Bogoriellaceae</taxon>
        <taxon>Georgenia</taxon>
    </lineage>
</organism>
<keyword evidence="4" id="KW-1185">Reference proteome</keyword>
<dbReference type="CDD" id="cd00085">
    <property type="entry name" value="HNHc"/>
    <property type="match status" value="1"/>
</dbReference>
<sequence length="639" mass="66741">MIGGEPREVSRMGAPAPIAVGELLPADPAEPPPWLVDDDGPAELAPLPPDPLGPDPFAGDADSVGAVRLTQAPPSAGPHGISGSAAALADLLATVAPGPQLAGALEATDPRGLDLYDLVEVIAGYHRLASWAHARLTELTGRLTRRPGINPHHPLPGGRFAADAAAAELAPRLGIPRRTARRIVGNAALFRDTLDQTADALRLGHLDPVKADTLARLLGDQPADVAWEVQRQVLPAAPHQTANQLSRAVQRALVAVDPHRATQRHRAARETRRVDHPRPLPDGMAALYAVLPATDAAGLDLALEAAARGAKAGGDTRTIDQLRADALALLGHTALDQGFIGLPEKPGQERVADDGVPCTPHAATGAEDLQPVSDYLRMLRMPVGTIGGRRAQIRVTVPLSALVLPTTAQGGLANPGECPDHLAEGLTEPPGNSSAHLGTERTGPPGTAHNPPRTTRSESFVPSTGAHGLPGPSPDDDGPTPAEVAELDGYGPITPDVARALALSGGTWQRLVTDPLSGRLLDVGRTRYRPPAAIAELVRARDRTCVVPGCSTPAAGCDLDHVVPYPQGPTSALNLAALCPADHTLKTLGSFRLRRTGQGTFEWTTPSGHRYHRDQNGRVTWRRPDSATSAVATLTGPPF</sequence>
<dbReference type="InterPro" id="IPR003615">
    <property type="entry name" value="HNH_nuc"/>
</dbReference>
<proteinExistence type="predicted"/>
<dbReference type="EMBL" id="CP040899">
    <property type="protein sequence ID" value="QDB80122.1"/>
    <property type="molecule type" value="Genomic_DNA"/>
</dbReference>
<dbReference type="Proteomes" id="UP000313948">
    <property type="component" value="Chromosome"/>
</dbReference>
<dbReference type="InterPro" id="IPR003870">
    <property type="entry name" value="DUF222"/>
</dbReference>
<name>A0ABX5VNR2_9MICO</name>
<feature type="region of interest" description="Disordered" evidence="1">
    <location>
        <begin position="20"/>
        <end position="62"/>
    </location>
</feature>
<dbReference type="SMART" id="SM00507">
    <property type="entry name" value="HNHc"/>
    <property type="match status" value="1"/>
</dbReference>
<evidence type="ECO:0000259" key="2">
    <source>
        <dbReference type="SMART" id="SM00507"/>
    </source>
</evidence>
<feature type="domain" description="HNH nuclease" evidence="2">
    <location>
        <begin position="533"/>
        <end position="584"/>
    </location>
</feature>
<feature type="region of interest" description="Disordered" evidence="1">
    <location>
        <begin position="411"/>
        <end position="491"/>
    </location>
</feature>
<evidence type="ECO:0000313" key="4">
    <source>
        <dbReference type="Proteomes" id="UP000313948"/>
    </source>
</evidence>
<gene>
    <name evidence="3" type="ORF">FE251_12565</name>
</gene>
<feature type="region of interest" description="Disordered" evidence="1">
    <location>
        <begin position="258"/>
        <end position="279"/>
    </location>
</feature>